<dbReference type="EMBL" id="FR905124">
    <property type="protein sequence ID" value="CDQ76259.1"/>
    <property type="molecule type" value="Genomic_DNA"/>
</dbReference>
<dbReference type="GO" id="GO:0005634">
    <property type="term" value="C:nucleus"/>
    <property type="evidence" value="ECO:0007669"/>
    <property type="project" value="TreeGrafter"/>
</dbReference>
<dbReference type="Pfam" id="PF07093">
    <property type="entry name" value="SGT1"/>
    <property type="match status" value="1"/>
</dbReference>
<evidence type="ECO:0000313" key="3">
    <source>
        <dbReference type="Proteomes" id="UP000193380"/>
    </source>
</evidence>
<organism evidence="2 3">
    <name type="scientific">Oncorhynchus mykiss</name>
    <name type="common">Rainbow trout</name>
    <name type="synonym">Salmo gairdneri</name>
    <dbReference type="NCBI Taxonomy" id="8022"/>
    <lineage>
        <taxon>Eukaryota</taxon>
        <taxon>Metazoa</taxon>
        <taxon>Chordata</taxon>
        <taxon>Craniata</taxon>
        <taxon>Vertebrata</taxon>
        <taxon>Euteleostomi</taxon>
        <taxon>Actinopterygii</taxon>
        <taxon>Neopterygii</taxon>
        <taxon>Teleostei</taxon>
        <taxon>Protacanthopterygii</taxon>
        <taxon>Salmoniformes</taxon>
        <taxon>Salmonidae</taxon>
        <taxon>Salmoninae</taxon>
        <taxon>Oncorhynchus</taxon>
    </lineage>
</organism>
<gene>
    <name evidence="2" type="ORF">GSONMT00029753001</name>
</gene>
<feature type="compositionally biased region" description="Acidic residues" evidence="1">
    <location>
        <begin position="157"/>
        <end position="174"/>
    </location>
</feature>
<proteinExistence type="predicted"/>
<dbReference type="InterPro" id="IPR010770">
    <property type="entry name" value="Ecd"/>
</dbReference>
<dbReference type="STRING" id="8022.A0A060XG38"/>
<name>A0A060XG38_ONCMY</name>
<sequence length="245" mass="26670">MTSAENFFKQSITPTHSSGGKAPAEEVLQLLQSCAPYNLDELSKLEAHLPPEDSEGWLDISAQELEHLLEGREGSGVGLGGSEPSLTNHTQGGRSEKGEEEGSYSLVAVTQGMKNFINAMSSHEGAELPWSHSNELFRFDPESMAGALDRLLGAKDEELDSDDLDDDDDDDDDDDRVKGPTGPLGVGPEALENLRKYMDEMDHELMGTNIGQSFNQQASPSCGYLLLLVAVCKFCKELFERGCRS</sequence>
<feature type="compositionally biased region" description="Polar residues" evidence="1">
    <location>
        <begin position="1"/>
        <end position="18"/>
    </location>
</feature>
<dbReference type="PANTHER" id="PTHR13060">
    <property type="entry name" value="SGT1 PROTEIN HSGT1 SUPPRESSOR OF GCR2"/>
    <property type="match status" value="1"/>
</dbReference>
<feature type="region of interest" description="Disordered" evidence="1">
    <location>
        <begin position="1"/>
        <end position="21"/>
    </location>
</feature>
<evidence type="ECO:0000256" key="1">
    <source>
        <dbReference type="SAM" id="MobiDB-lite"/>
    </source>
</evidence>
<reference evidence="2" key="2">
    <citation type="submission" date="2014-03" db="EMBL/GenBank/DDBJ databases">
        <authorList>
            <person name="Genoscope - CEA"/>
        </authorList>
    </citation>
    <scope>NUCLEOTIDE SEQUENCE</scope>
</reference>
<evidence type="ECO:0000313" key="2">
    <source>
        <dbReference type="EMBL" id="CDQ76259.1"/>
    </source>
</evidence>
<dbReference type="AlphaFoldDB" id="A0A060XG38"/>
<feature type="region of interest" description="Disordered" evidence="1">
    <location>
        <begin position="155"/>
        <end position="188"/>
    </location>
</feature>
<dbReference type="PaxDb" id="8022-A0A060XG38"/>
<accession>A0A060XG38</accession>
<reference evidence="2" key="1">
    <citation type="journal article" date="2014" name="Nat. Commun.">
        <title>The rainbow trout genome provides novel insights into evolution after whole-genome duplication in vertebrates.</title>
        <authorList>
            <person name="Berthelot C."/>
            <person name="Brunet F."/>
            <person name="Chalopin D."/>
            <person name="Juanchich A."/>
            <person name="Bernard M."/>
            <person name="Noel B."/>
            <person name="Bento P."/>
            <person name="Da Silva C."/>
            <person name="Labadie K."/>
            <person name="Alberti A."/>
            <person name="Aury J.M."/>
            <person name="Louis A."/>
            <person name="Dehais P."/>
            <person name="Bardou P."/>
            <person name="Montfort J."/>
            <person name="Klopp C."/>
            <person name="Cabau C."/>
            <person name="Gaspin C."/>
            <person name="Thorgaard G.H."/>
            <person name="Boussaha M."/>
            <person name="Quillet E."/>
            <person name="Guyomard R."/>
            <person name="Galiana D."/>
            <person name="Bobe J."/>
            <person name="Volff J.N."/>
            <person name="Genet C."/>
            <person name="Wincker P."/>
            <person name="Jaillon O."/>
            <person name="Roest Crollius H."/>
            <person name="Guiguen Y."/>
        </authorList>
    </citation>
    <scope>NUCLEOTIDE SEQUENCE [LARGE SCALE GENOMIC DNA]</scope>
</reference>
<dbReference type="Proteomes" id="UP000193380">
    <property type="component" value="Unassembled WGS sequence"/>
</dbReference>
<protein>
    <submittedName>
        <fullName evidence="2">Uncharacterized protein</fullName>
    </submittedName>
</protein>
<feature type="region of interest" description="Disordered" evidence="1">
    <location>
        <begin position="73"/>
        <end position="102"/>
    </location>
</feature>
<dbReference type="PANTHER" id="PTHR13060:SF0">
    <property type="entry name" value="PROTEIN ECDYSONELESS HOMOLOG"/>
    <property type="match status" value="1"/>
</dbReference>